<evidence type="ECO:0000256" key="1">
    <source>
        <dbReference type="SAM" id="MobiDB-lite"/>
    </source>
</evidence>
<gene>
    <name evidence="3" type="ORF">K490DRAFT_67657</name>
</gene>
<dbReference type="InterPro" id="IPR000210">
    <property type="entry name" value="BTB/POZ_dom"/>
</dbReference>
<dbReference type="InterPro" id="IPR011333">
    <property type="entry name" value="SKP1/BTB/POZ_sf"/>
</dbReference>
<organism evidence="3 4">
    <name type="scientific">Saccharata proteae CBS 121410</name>
    <dbReference type="NCBI Taxonomy" id="1314787"/>
    <lineage>
        <taxon>Eukaryota</taxon>
        <taxon>Fungi</taxon>
        <taxon>Dikarya</taxon>
        <taxon>Ascomycota</taxon>
        <taxon>Pezizomycotina</taxon>
        <taxon>Dothideomycetes</taxon>
        <taxon>Dothideomycetes incertae sedis</taxon>
        <taxon>Botryosphaeriales</taxon>
        <taxon>Saccharataceae</taxon>
        <taxon>Saccharata</taxon>
    </lineage>
</organism>
<evidence type="ECO:0000259" key="2">
    <source>
        <dbReference type="PROSITE" id="PS50097"/>
    </source>
</evidence>
<dbReference type="Pfam" id="PF00651">
    <property type="entry name" value="BTB"/>
    <property type="match status" value="1"/>
</dbReference>
<feature type="region of interest" description="Disordered" evidence="1">
    <location>
        <begin position="92"/>
        <end position="112"/>
    </location>
</feature>
<feature type="compositionally biased region" description="Low complexity" evidence="1">
    <location>
        <begin position="94"/>
        <end position="106"/>
    </location>
</feature>
<dbReference type="OrthoDB" id="6359816at2759"/>
<sequence length="293" mass="32704">MDAPQTELLSAFATLYDEGKYSDLTVVSGHRRFAVHKAIICSRSSFFDGACSNPFREAASGIIDLSEDDAEAVEHMIHYFYHLDYLSKAKSRRSTAPSSPMSPTSPVIRRTSRRRPKKLNLALVEDPLLAQAALSPIAIATPQTPPSPIASPVTMDAKIPPHDWVEDSPDDDVDSSDYDDDEAECDADQPHLVLHAKVYAIAEKYGITGLKALAKRKYAAQLEQHWIDAEFADSIQEVYETTIDTDRGLRDLVIQAFREHPELARRKDVEFIVKDTPGIAWELFRVGWGMPCC</sequence>
<feature type="region of interest" description="Disordered" evidence="1">
    <location>
        <begin position="141"/>
        <end position="184"/>
    </location>
</feature>
<keyword evidence="4" id="KW-1185">Reference proteome</keyword>
<dbReference type="SUPFAM" id="SSF54695">
    <property type="entry name" value="POZ domain"/>
    <property type="match status" value="1"/>
</dbReference>
<dbReference type="Proteomes" id="UP000799776">
    <property type="component" value="Unassembled WGS sequence"/>
</dbReference>
<dbReference type="CDD" id="cd18186">
    <property type="entry name" value="BTB_POZ_ZBTB_KLHL-like"/>
    <property type="match status" value="1"/>
</dbReference>
<dbReference type="Gene3D" id="3.30.710.10">
    <property type="entry name" value="Potassium Channel Kv1.1, Chain A"/>
    <property type="match status" value="1"/>
</dbReference>
<evidence type="ECO:0000313" key="3">
    <source>
        <dbReference type="EMBL" id="KAF2085501.1"/>
    </source>
</evidence>
<dbReference type="PANTHER" id="PTHR47843:SF5">
    <property type="entry name" value="BTB_POZ DOMAIN PROTEIN"/>
    <property type="match status" value="1"/>
</dbReference>
<feature type="compositionally biased region" description="Acidic residues" evidence="1">
    <location>
        <begin position="166"/>
        <end position="184"/>
    </location>
</feature>
<protein>
    <recommendedName>
        <fullName evidence="2">BTB domain-containing protein</fullName>
    </recommendedName>
</protein>
<evidence type="ECO:0000313" key="4">
    <source>
        <dbReference type="Proteomes" id="UP000799776"/>
    </source>
</evidence>
<accession>A0A9P4LWV9</accession>
<dbReference type="EMBL" id="ML978730">
    <property type="protein sequence ID" value="KAF2085501.1"/>
    <property type="molecule type" value="Genomic_DNA"/>
</dbReference>
<feature type="domain" description="BTB" evidence="2">
    <location>
        <begin position="22"/>
        <end position="81"/>
    </location>
</feature>
<comment type="caution">
    <text evidence="3">The sequence shown here is derived from an EMBL/GenBank/DDBJ whole genome shotgun (WGS) entry which is preliminary data.</text>
</comment>
<name>A0A9P4LWV9_9PEZI</name>
<proteinExistence type="predicted"/>
<dbReference type="PROSITE" id="PS50097">
    <property type="entry name" value="BTB"/>
    <property type="match status" value="1"/>
</dbReference>
<dbReference type="AlphaFoldDB" id="A0A9P4LWV9"/>
<dbReference type="PANTHER" id="PTHR47843">
    <property type="entry name" value="BTB DOMAIN-CONTAINING PROTEIN-RELATED"/>
    <property type="match status" value="1"/>
</dbReference>
<dbReference type="SMART" id="SM00225">
    <property type="entry name" value="BTB"/>
    <property type="match status" value="1"/>
</dbReference>
<reference evidence="3" key="1">
    <citation type="journal article" date="2020" name="Stud. Mycol.">
        <title>101 Dothideomycetes genomes: a test case for predicting lifestyles and emergence of pathogens.</title>
        <authorList>
            <person name="Haridas S."/>
            <person name="Albert R."/>
            <person name="Binder M."/>
            <person name="Bloem J."/>
            <person name="Labutti K."/>
            <person name="Salamov A."/>
            <person name="Andreopoulos B."/>
            <person name="Baker S."/>
            <person name="Barry K."/>
            <person name="Bills G."/>
            <person name="Bluhm B."/>
            <person name="Cannon C."/>
            <person name="Castanera R."/>
            <person name="Culley D."/>
            <person name="Daum C."/>
            <person name="Ezra D."/>
            <person name="Gonzalez J."/>
            <person name="Henrissat B."/>
            <person name="Kuo A."/>
            <person name="Liang C."/>
            <person name="Lipzen A."/>
            <person name="Lutzoni F."/>
            <person name="Magnuson J."/>
            <person name="Mondo S."/>
            <person name="Nolan M."/>
            <person name="Ohm R."/>
            <person name="Pangilinan J."/>
            <person name="Park H.-J."/>
            <person name="Ramirez L."/>
            <person name="Alfaro M."/>
            <person name="Sun H."/>
            <person name="Tritt A."/>
            <person name="Yoshinaga Y."/>
            <person name="Zwiers L.-H."/>
            <person name="Turgeon B."/>
            <person name="Goodwin S."/>
            <person name="Spatafora J."/>
            <person name="Crous P."/>
            <person name="Grigoriev I."/>
        </authorList>
    </citation>
    <scope>NUCLEOTIDE SEQUENCE</scope>
    <source>
        <strain evidence="3">CBS 121410</strain>
    </source>
</reference>